<protein>
    <submittedName>
        <fullName evidence="1">Uncharacterized protein</fullName>
    </submittedName>
</protein>
<dbReference type="EMBL" id="GG662749">
    <property type="protein sequence ID" value="EWS75220.1"/>
    <property type="molecule type" value="Genomic_DNA"/>
</dbReference>
<name>W7X753_TETTS</name>
<organism evidence="1 2">
    <name type="scientific">Tetrahymena thermophila (strain SB210)</name>
    <dbReference type="NCBI Taxonomy" id="312017"/>
    <lineage>
        <taxon>Eukaryota</taxon>
        <taxon>Sar</taxon>
        <taxon>Alveolata</taxon>
        <taxon>Ciliophora</taxon>
        <taxon>Intramacronucleata</taxon>
        <taxon>Oligohymenophorea</taxon>
        <taxon>Hymenostomatida</taxon>
        <taxon>Tetrahymenina</taxon>
        <taxon>Tetrahymenidae</taxon>
        <taxon>Tetrahymena</taxon>
    </lineage>
</organism>
<dbReference type="AlphaFoldDB" id="W7X753"/>
<proteinExistence type="predicted"/>
<keyword evidence="2" id="KW-1185">Reference proteome</keyword>
<dbReference type="GeneID" id="24437207"/>
<reference evidence="2" key="1">
    <citation type="journal article" date="2006" name="PLoS Biol.">
        <title>Macronuclear genome sequence of the ciliate Tetrahymena thermophila, a model eukaryote.</title>
        <authorList>
            <person name="Eisen J.A."/>
            <person name="Coyne R.S."/>
            <person name="Wu M."/>
            <person name="Wu D."/>
            <person name="Thiagarajan M."/>
            <person name="Wortman J.R."/>
            <person name="Badger J.H."/>
            <person name="Ren Q."/>
            <person name="Amedeo P."/>
            <person name="Jones K.M."/>
            <person name="Tallon L.J."/>
            <person name="Delcher A.L."/>
            <person name="Salzberg S.L."/>
            <person name="Silva J.C."/>
            <person name="Haas B.J."/>
            <person name="Majoros W.H."/>
            <person name="Farzad M."/>
            <person name="Carlton J.M."/>
            <person name="Smith R.K. Jr."/>
            <person name="Garg J."/>
            <person name="Pearlman R.E."/>
            <person name="Karrer K.M."/>
            <person name="Sun L."/>
            <person name="Manning G."/>
            <person name="Elde N.C."/>
            <person name="Turkewitz A.P."/>
            <person name="Asai D.J."/>
            <person name="Wilkes D.E."/>
            <person name="Wang Y."/>
            <person name="Cai H."/>
            <person name="Collins K."/>
            <person name="Stewart B.A."/>
            <person name="Lee S.R."/>
            <person name="Wilamowska K."/>
            <person name="Weinberg Z."/>
            <person name="Ruzzo W.L."/>
            <person name="Wloga D."/>
            <person name="Gaertig J."/>
            <person name="Frankel J."/>
            <person name="Tsao C.-C."/>
            <person name="Gorovsky M.A."/>
            <person name="Keeling P.J."/>
            <person name="Waller R.F."/>
            <person name="Patron N.J."/>
            <person name="Cherry J.M."/>
            <person name="Stover N.A."/>
            <person name="Krieger C.J."/>
            <person name="del Toro C."/>
            <person name="Ryder H.F."/>
            <person name="Williamson S.C."/>
            <person name="Barbeau R.A."/>
            <person name="Hamilton E.P."/>
            <person name="Orias E."/>
        </authorList>
    </citation>
    <scope>NUCLEOTIDE SEQUENCE [LARGE SCALE GENOMIC DNA]</scope>
    <source>
        <strain evidence="2">SB210</strain>
    </source>
</reference>
<accession>W7X753</accession>
<dbReference type="KEGG" id="tet:TTHERM_000086849"/>
<sequence length="85" mass="10420">MNKIQVKTYIHKQIINQLNIQFIYFKQFQQGHQVHQQINTSKKIKPKIWLQILKQINIRQKIQSKRNYITHQLSPTSQKRIRINQ</sequence>
<gene>
    <name evidence="1" type="ORF">TTHERM_000086849</name>
</gene>
<evidence type="ECO:0000313" key="1">
    <source>
        <dbReference type="EMBL" id="EWS75220.1"/>
    </source>
</evidence>
<dbReference type="Proteomes" id="UP000009168">
    <property type="component" value="Unassembled WGS sequence"/>
</dbReference>
<dbReference type="RefSeq" id="XP_012652211.1">
    <property type="nucleotide sequence ID" value="XM_012796757.1"/>
</dbReference>
<dbReference type="InParanoid" id="W7X753"/>
<evidence type="ECO:0000313" key="2">
    <source>
        <dbReference type="Proteomes" id="UP000009168"/>
    </source>
</evidence>